<evidence type="ECO:0000256" key="4">
    <source>
        <dbReference type="ARBA" id="ARBA00022475"/>
    </source>
</evidence>
<dbReference type="PANTHER" id="PTHR46494">
    <property type="entry name" value="CORA FAMILY METAL ION TRANSPORTER (EUROFUNG)"/>
    <property type="match status" value="1"/>
</dbReference>
<dbReference type="Gene3D" id="1.20.58.340">
    <property type="entry name" value="Magnesium transport protein CorA, transmembrane region"/>
    <property type="match status" value="2"/>
</dbReference>
<dbReference type="AlphaFoldDB" id="A0AAJ4A4M7"/>
<dbReference type="InterPro" id="IPR045863">
    <property type="entry name" value="CorA_TM1_TM2"/>
</dbReference>
<dbReference type="GO" id="GO:0000287">
    <property type="term" value="F:magnesium ion binding"/>
    <property type="evidence" value="ECO:0007669"/>
    <property type="project" value="TreeGrafter"/>
</dbReference>
<dbReference type="Pfam" id="PF01544">
    <property type="entry name" value="CorA"/>
    <property type="match status" value="1"/>
</dbReference>
<dbReference type="InterPro" id="IPR002523">
    <property type="entry name" value="MgTranspt_CorA/ZnTranspt_ZntB"/>
</dbReference>
<dbReference type="Proteomes" id="UP000326061">
    <property type="component" value="Chromosome"/>
</dbReference>
<reference evidence="10" key="1">
    <citation type="submission" date="2019-06" db="EMBL/GenBank/DDBJ databases">
        <title>Sulfurimonas gotlandica sp. nov., a chemoautotrophic and psychrotolerant epsilonproteobacterium isolated from a pelagic redoxcline, and an emended description of the genus Sulfurimonas.</title>
        <authorList>
            <person name="Wang S."/>
            <person name="Jiang L."/>
            <person name="Shao Z."/>
        </authorList>
    </citation>
    <scope>NUCLEOTIDE SEQUENCE [LARGE SCALE GENOMIC DNA]</scope>
    <source>
        <strain evidence="10">1-1N</strain>
    </source>
</reference>
<keyword evidence="6 8" id="KW-1133">Transmembrane helix</keyword>
<evidence type="ECO:0000256" key="8">
    <source>
        <dbReference type="SAM" id="Phobius"/>
    </source>
</evidence>
<keyword evidence="10" id="KW-1185">Reference proteome</keyword>
<proteinExistence type="inferred from homology"/>
<protein>
    <submittedName>
        <fullName evidence="9">Magnesium transporter</fullName>
    </submittedName>
</protein>
<feature type="transmembrane region" description="Helical" evidence="8">
    <location>
        <begin position="199"/>
        <end position="219"/>
    </location>
</feature>
<evidence type="ECO:0000256" key="2">
    <source>
        <dbReference type="ARBA" id="ARBA00009765"/>
    </source>
</evidence>
<dbReference type="GO" id="GO:0015087">
    <property type="term" value="F:cobalt ion transmembrane transporter activity"/>
    <property type="evidence" value="ECO:0007669"/>
    <property type="project" value="TreeGrafter"/>
</dbReference>
<dbReference type="InterPro" id="IPR045861">
    <property type="entry name" value="CorA_cytoplasmic_dom"/>
</dbReference>
<dbReference type="EMBL" id="CP041166">
    <property type="protein sequence ID" value="QFR43829.1"/>
    <property type="molecule type" value="Genomic_DNA"/>
</dbReference>
<evidence type="ECO:0000313" key="10">
    <source>
        <dbReference type="Proteomes" id="UP000326061"/>
    </source>
</evidence>
<comment type="subcellular location">
    <subcellularLocation>
        <location evidence="1">Cell membrane</location>
        <topology evidence="1">Multi-pass membrane protein</topology>
    </subcellularLocation>
</comment>
<feature type="transmembrane region" description="Helical" evidence="8">
    <location>
        <begin position="239"/>
        <end position="257"/>
    </location>
</feature>
<keyword evidence="4" id="KW-1003">Cell membrane</keyword>
<dbReference type="GO" id="GO:0015095">
    <property type="term" value="F:magnesium ion transmembrane transporter activity"/>
    <property type="evidence" value="ECO:0007669"/>
    <property type="project" value="TreeGrafter"/>
</dbReference>
<sequence>MSNIYNLIDNLHLEDLQNETHPSIFDENEGYDMLIVRLPVIYKELQVISTGFIITNENSYLYDRDNRVFKTLESRFEAPYKILDKMVDELLESFENYRDLIADMEESLYLNKTTTSFMNNWLKLKRNIVRVERTLFHASFTMNKAIQHYEKSDDFPINHYIDLHEHMERTLRSATLQLSKLDYLYSFYSARTNEKMNSLVYNLTMISAIFLPLNLVVGFFGMNTSGLPFTDTTDGTTNVMILILFLLAITAGAISFLKKKV</sequence>
<evidence type="ECO:0000256" key="7">
    <source>
        <dbReference type="ARBA" id="ARBA00023136"/>
    </source>
</evidence>
<accession>A0AAJ4A4M7</accession>
<dbReference type="GO" id="GO:0050897">
    <property type="term" value="F:cobalt ion binding"/>
    <property type="evidence" value="ECO:0007669"/>
    <property type="project" value="TreeGrafter"/>
</dbReference>
<keyword evidence="5 8" id="KW-0812">Transmembrane</keyword>
<evidence type="ECO:0000256" key="3">
    <source>
        <dbReference type="ARBA" id="ARBA00022448"/>
    </source>
</evidence>
<dbReference type="KEGG" id="suln:FJR47_07845"/>
<evidence type="ECO:0000256" key="1">
    <source>
        <dbReference type="ARBA" id="ARBA00004651"/>
    </source>
</evidence>
<evidence type="ECO:0000256" key="6">
    <source>
        <dbReference type="ARBA" id="ARBA00022989"/>
    </source>
</evidence>
<dbReference type="GO" id="GO:0005886">
    <property type="term" value="C:plasma membrane"/>
    <property type="evidence" value="ECO:0007669"/>
    <property type="project" value="UniProtKB-SubCell"/>
</dbReference>
<gene>
    <name evidence="9" type="ORF">FJR47_07845</name>
</gene>
<organism evidence="9 10">
    <name type="scientific">Sulfurimonas xiamenensis</name>
    <dbReference type="NCBI Taxonomy" id="2590021"/>
    <lineage>
        <taxon>Bacteria</taxon>
        <taxon>Pseudomonadati</taxon>
        <taxon>Campylobacterota</taxon>
        <taxon>Epsilonproteobacteria</taxon>
        <taxon>Campylobacterales</taxon>
        <taxon>Sulfurimonadaceae</taxon>
        <taxon>Sulfurimonas</taxon>
    </lineage>
</organism>
<name>A0AAJ4A4M7_9BACT</name>
<evidence type="ECO:0000256" key="5">
    <source>
        <dbReference type="ARBA" id="ARBA00022692"/>
    </source>
</evidence>
<keyword evidence="3" id="KW-0813">Transport</keyword>
<evidence type="ECO:0000313" key="9">
    <source>
        <dbReference type="EMBL" id="QFR43829.1"/>
    </source>
</evidence>
<dbReference type="SUPFAM" id="SSF143865">
    <property type="entry name" value="CorA soluble domain-like"/>
    <property type="match status" value="1"/>
</dbReference>
<dbReference type="PANTHER" id="PTHR46494:SF1">
    <property type="entry name" value="CORA FAMILY METAL ION TRANSPORTER (EUROFUNG)"/>
    <property type="match status" value="1"/>
</dbReference>
<keyword evidence="7 8" id="KW-0472">Membrane</keyword>
<dbReference type="RefSeq" id="WP_152299890.1">
    <property type="nucleotide sequence ID" value="NZ_CP041166.1"/>
</dbReference>
<dbReference type="SUPFAM" id="SSF144083">
    <property type="entry name" value="Magnesium transport protein CorA, transmembrane region"/>
    <property type="match status" value="1"/>
</dbReference>
<comment type="similarity">
    <text evidence="2">Belongs to the CorA metal ion transporter (MIT) (TC 1.A.35) family.</text>
</comment>